<proteinExistence type="predicted"/>
<dbReference type="SMART" id="SM00367">
    <property type="entry name" value="LRR_CC"/>
    <property type="match status" value="7"/>
</dbReference>
<dbReference type="InterPro" id="IPR006553">
    <property type="entry name" value="Leu-rich_rpt_Cys-con_subtyp"/>
</dbReference>
<dbReference type="AlphaFoldDB" id="A0A2K1IHY1"/>
<dbReference type="GO" id="GO:0031146">
    <property type="term" value="P:SCF-dependent proteasomal ubiquitin-dependent protein catabolic process"/>
    <property type="evidence" value="ECO:0000318"/>
    <property type="project" value="GO_Central"/>
</dbReference>
<dbReference type="EnsemblPlants" id="Pp3c23_2930V3.4">
    <property type="protein sequence ID" value="Pp3c23_2930V3.4"/>
    <property type="gene ID" value="Pp3c23_2930"/>
</dbReference>
<dbReference type="Gene3D" id="3.80.10.10">
    <property type="entry name" value="Ribonuclease Inhibitor"/>
    <property type="match status" value="2"/>
</dbReference>
<dbReference type="InterPro" id="IPR032675">
    <property type="entry name" value="LRR_dom_sf"/>
</dbReference>
<evidence type="ECO:0000313" key="4">
    <source>
        <dbReference type="Proteomes" id="UP000006727"/>
    </source>
</evidence>
<name>A0A2K1IHY1_PHYPA</name>
<dbReference type="Gramene" id="Pp3c23_2930V3.1">
    <property type="protein sequence ID" value="Pp3c23_2930V3.1"/>
    <property type="gene ID" value="Pp3c23_2930"/>
</dbReference>
<dbReference type="Gramene" id="Pp3c23_2930V3.4">
    <property type="protein sequence ID" value="Pp3c23_2930V3.4"/>
    <property type="gene ID" value="Pp3c23_2930"/>
</dbReference>
<keyword evidence="4" id="KW-1185">Reference proteome</keyword>
<dbReference type="EnsemblPlants" id="Pp3c23_2930V3.3">
    <property type="protein sequence ID" value="Pp3c23_2930V3.3"/>
    <property type="gene ID" value="Pp3c23_2930"/>
</dbReference>
<dbReference type="PANTHER" id="PTHR13318:SF95">
    <property type="entry name" value="F-BOX PROTEIN YLR352W"/>
    <property type="match status" value="1"/>
</dbReference>
<dbReference type="GeneID" id="112275859"/>
<organism evidence="2">
    <name type="scientific">Physcomitrium patens</name>
    <name type="common">Spreading-leaved earth moss</name>
    <name type="synonym">Physcomitrella patens</name>
    <dbReference type="NCBI Taxonomy" id="3218"/>
    <lineage>
        <taxon>Eukaryota</taxon>
        <taxon>Viridiplantae</taxon>
        <taxon>Streptophyta</taxon>
        <taxon>Embryophyta</taxon>
        <taxon>Bryophyta</taxon>
        <taxon>Bryophytina</taxon>
        <taxon>Bryopsida</taxon>
        <taxon>Funariidae</taxon>
        <taxon>Funariales</taxon>
        <taxon>Funariaceae</taxon>
        <taxon>Physcomitrium</taxon>
    </lineage>
</organism>
<evidence type="ECO:0000259" key="1">
    <source>
        <dbReference type="Pfam" id="PF25372"/>
    </source>
</evidence>
<dbReference type="RefSeq" id="XP_024362314.1">
    <property type="nucleotide sequence ID" value="XM_024506546.2"/>
</dbReference>
<dbReference type="OMA" id="PRYCHLK"/>
<dbReference type="SUPFAM" id="SSF52047">
    <property type="entry name" value="RNI-like"/>
    <property type="match status" value="2"/>
</dbReference>
<reference evidence="2 4" key="2">
    <citation type="journal article" date="2018" name="Plant J.">
        <title>The Physcomitrella patens chromosome-scale assembly reveals moss genome structure and evolution.</title>
        <authorList>
            <person name="Lang D."/>
            <person name="Ullrich K.K."/>
            <person name="Murat F."/>
            <person name="Fuchs J."/>
            <person name="Jenkins J."/>
            <person name="Haas F.B."/>
            <person name="Piednoel M."/>
            <person name="Gundlach H."/>
            <person name="Van Bel M."/>
            <person name="Meyberg R."/>
            <person name="Vives C."/>
            <person name="Morata J."/>
            <person name="Symeonidi A."/>
            <person name="Hiss M."/>
            <person name="Muchero W."/>
            <person name="Kamisugi Y."/>
            <person name="Saleh O."/>
            <person name="Blanc G."/>
            <person name="Decker E.L."/>
            <person name="van Gessel N."/>
            <person name="Grimwood J."/>
            <person name="Hayes R.D."/>
            <person name="Graham S.W."/>
            <person name="Gunter L.E."/>
            <person name="McDaniel S.F."/>
            <person name="Hoernstein S.N.W."/>
            <person name="Larsson A."/>
            <person name="Li F.W."/>
            <person name="Perroud P.F."/>
            <person name="Phillips J."/>
            <person name="Ranjan P."/>
            <person name="Rokshar D.S."/>
            <person name="Rothfels C.J."/>
            <person name="Schneider L."/>
            <person name="Shu S."/>
            <person name="Stevenson D.W."/>
            <person name="Thummler F."/>
            <person name="Tillich M."/>
            <person name="Villarreal Aguilar J.C."/>
            <person name="Widiez T."/>
            <person name="Wong G.K."/>
            <person name="Wymore A."/>
            <person name="Zhang Y."/>
            <person name="Zimmer A.D."/>
            <person name="Quatrano R.S."/>
            <person name="Mayer K.F.X."/>
            <person name="Goodstein D."/>
            <person name="Casacuberta J.M."/>
            <person name="Vandepoele K."/>
            <person name="Reski R."/>
            <person name="Cuming A.C."/>
            <person name="Tuskan G.A."/>
            <person name="Maumus F."/>
            <person name="Salse J."/>
            <person name="Schmutz J."/>
            <person name="Rensing S.A."/>
        </authorList>
    </citation>
    <scope>NUCLEOTIDE SEQUENCE [LARGE SCALE GENOMIC DNA]</scope>
    <source>
        <strain evidence="3 4">cv. Gransden 2004</strain>
    </source>
</reference>
<feature type="domain" description="F-box/LRR-repeat protein 15-like leucin rich repeat" evidence="1">
    <location>
        <begin position="146"/>
        <end position="322"/>
    </location>
</feature>
<dbReference type="RefSeq" id="XP_024362313.1">
    <property type="nucleotide sequence ID" value="XM_024506545.2"/>
</dbReference>
<evidence type="ECO:0000313" key="3">
    <source>
        <dbReference type="EnsemblPlants" id="Pp3c23_2930V3.1"/>
    </source>
</evidence>
<dbReference type="Gramene" id="Pp3c23_2930V3.2">
    <property type="protein sequence ID" value="Pp3c23_2930V3.2"/>
    <property type="gene ID" value="Pp3c23_2930"/>
</dbReference>
<dbReference type="EnsemblPlants" id="Pp3c23_2930V3.1">
    <property type="protein sequence ID" value="Pp3c23_2930V3.1"/>
    <property type="gene ID" value="Pp3c23_2930"/>
</dbReference>
<dbReference type="EMBL" id="ABEU02000023">
    <property type="protein sequence ID" value="PNR28886.1"/>
    <property type="molecule type" value="Genomic_DNA"/>
</dbReference>
<dbReference type="Proteomes" id="UP000006727">
    <property type="component" value="Chromosome 23"/>
</dbReference>
<dbReference type="RefSeq" id="XP_024362312.1">
    <property type="nucleotide sequence ID" value="XM_024506544.2"/>
</dbReference>
<dbReference type="GO" id="GO:0019005">
    <property type="term" value="C:SCF ubiquitin ligase complex"/>
    <property type="evidence" value="ECO:0000318"/>
    <property type="project" value="GO_Central"/>
</dbReference>
<protein>
    <recommendedName>
        <fullName evidence="1">F-box/LRR-repeat protein 15-like leucin rich repeat domain-containing protein</fullName>
    </recommendedName>
</protein>
<dbReference type="Gramene" id="Pp3c23_2930V3.3">
    <property type="protein sequence ID" value="Pp3c23_2930V3.3"/>
    <property type="gene ID" value="Pp3c23_2930"/>
</dbReference>
<dbReference type="PANTHER" id="PTHR13318">
    <property type="entry name" value="PARTNER OF PAIRED, ISOFORM B-RELATED"/>
    <property type="match status" value="1"/>
</dbReference>
<reference evidence="3" key="3">
    <citation type="submission" date="2020-12" db="UniProtKB">
        <authorList>
            <consortium name="EnsemblPlants"/>
        </authorList>
    </citation>
    <scope>IDENTIFICATION</scope>
</reference>
<reference evidence="2 4" key="1">
    <citation type="journal article" date="2008" name="Science">
        <title>The Physcomitrella genome reveals evolutionary insights into the conquest of land by plants.</title>
        <authorList>
            <person name="Rensing S."/>
            <person name="Lang D."/>
            <person name="Zimmer A."/>
            <person name="Terry A."/>
            <person name="Salamov A."/>
            <person name="Shapiro H."/>
            <person name="Nishiyama T."/>
            <person name="Perroud P.-F."/>
            <person name="Lindquist E."/>
            <person name="Kamisugi Y."/>
            <person name="Tanahashi T."/>
            <person name="Sakakibara K."/>
            <person name="Fujita T."/>
            <person name="Oishi K."/>
            <person name="Shin-I T."/>
            <person name="Kuroki Y."/>
            <person name="Toyoda A."/>
            <person name="Suzuki Y."/>
            <person name="Hashimoto A."/>
            <person name="Yamaguchi K."/>
            <person name="Sugano A."/>
            <person name="Kohara Y."/>
            <person name="Fujiyama A."/>
            <person name="Anterola A."/>
            <person name="Aoki S."/>
            <person name="Ashton N."/>
            <person name="Barbazuk W.B."/>
            <person name="Barker E."/>
            <person name="Bennetzen J."/>
            <person name="Bezanilla M."/>
            <person name="Blankenship R."/>
            <person name="Cho S.H."/>
            <person name="Dutcher S."/>
            <person name="Estelle M."/>
            <person name="Fawcett J.A."/>
            <person name="Gundlach H."/>
            <person name="Hanada K."/>
            <person name="Heyl A."/>
            <person name="Hicks K.A."/>
            <person name="Hugh J."/>
            <person name="Lohr M."/>
            <person name="Mayer K."/>
            <person name="Melkozernov A."/>
            <person name="Murata T."/>
            <person name="Nelson D."/>
            <person name="Pils B."/>
            <person name="Prigge M."/>
            <person name="Reiss B."/>
            <person name="Renner T."/>
            <person name="Rombauts S."/>
            <person name="Rushton P."/>
            <person name="Sanderfoot A."/>
            <person name="Schween G."/>
            <person name="Shiu S.-H."/>
            <person name="Stueber K."/>
            <person name="Theodoulou F.L."/>
            <person name="Tu H."/>
            <person name="Van de Peer Y."/>
            <person name="Verrier P.J."/>
            <person name="Waters E."/>
            <person name="Wood A."/>
            <person name="Yang L."/>
            <person name="Cove D."/>
            <person name="Cuming A."/>
            <person name="Hasebe M."/>
            <person name="Lucas S."/>
            <person name="Mishler D.B."/>
            <person name="Reski R."/>
            <person name="Grigoriev I."/>
            <person name="Quatrano R.S."/>
            <person name="Boore J.L."/>
        </authorList>
    </citation>
    <scope>NUCLEOTIDE SEQUENCE [LARGE SCALE GENOMIC DNA]</scope>
    <source>
        <strain evidence="3 4">cv. Gransden 2004</strain>
    </source>
</reference>
<sequence>MGVDLARSSEESDRDQWGTEVVPHVMQLVSSYLGQRDVCALLCVSTSIRHLLTSHAPLWKILDLRNRKHAGETLVVVLAQKRFRNVEEINLEFAQDVEDKHLTAIAFKSLRRINLNACQKVTNSGVIFVASANPSLTSFSIYWNLKVTDAGIEAVVRSCKDLRSLNISGCKSLTDRSLRAVAKHGQRIQILNLTRGVKLTDEGLVEVINACREIVELYLYASPNFTDTSFITLSKLSELRVLDLCGAHLLSDDGLSAISECSKLETLNLTWCINITDVGLTALAQHCSRLQSLSLHGLLGVSDEGLESLAACCGSSLIALDVNGCINVKRRSKEELRRLFPNLKVFLLHT</sequence>
<dbReference type="EnsemblPlants" id="Pp3c23_2930V3.2">
    <property type="protein sequence ID" value="Pp3c23_2930V3.2"/>
    <property type="gene ID" value="Pp3c23_2930"/>
</dbReference>
<dbReference type="OrthoDB" id="550575at2759"/>
<dbReference type="Pfam" id="PF25372">
    <property type="entry name" value="DUF7885"/>
    <property type="match status" value="1"/>
</dbReference>
<dbReference type="PaxDb" id="3218-PP1S82_106V6.1"/>
<dbReference type="InterPro" id="IPR057207">
    <property type="entry name" value="FBXL15_LRR"/>
</dbReference>
<gene>
    <name evidence="3" type="primary">LOC112275859</name>
    <name evidence="2" type="ORF">PHYPA_027578</name>
</gene>
<accession>A0A2K1IHY1</accession>
<evidence type="ECO:0000313" key="2">
    <source>
        <dbReference type="EMBL" id="PNR28886.1"/>
    </source>
</evidence>